<proteinExistence type="inferred from homology"/>
<evidence type="ECO:0000256" key="4">
    <source>
        <dbReference type="ARBA" id="ARBA00022605"/>
    </source>
</evidence>
<dbReference type="InterPro" id="IPR010140">
    <property type="entry name" value="Histidinol_P_phosphatase_HisJ"/>
</dbReference>
<dbReference type="InterPro" id="IPR003141">
    <property type="entry name" value="Pol/His_phosphatase_N"/>
</dbReference>
<dbReference type="NCBIfam" id="TIGR01856">
    <property type="entry name" value="hisJ_fam"/>
    <property type="match status" value="1"/>
</dbReference>
<evidence type="ECO:0000313" key="10">
    <source>
        <dbReference type="EMBL" id="ADL13383.1"/>
    </source>
</evidence>
<dbReference type="EMBL" id="CP002105">
    <property type="protein sequence ID" value="ADL13383.1"/>
    <property type="molecule type" value="Genomic_DNA"/>
</dbReference>
<dbReference type="AlphaFoldDB" id="D9QS92"/>
<keyword evidence="5 8" id="KW-0378">Hydrolase</keyword>
<accession>D9QS92</accession>
<gene>
    <name evidence="10" type="ordered locus">Acear_1880</name>
</gene>
<dbReference type="Proteomes" id="UP000001661">
    <property type="component" value="Chromosome"/>
</dbReference>
<comment type="catalytic activity">
    <reaction evidence="7 8">
        <text>L-histidinol phosphate + H2O = L-histidinol + phosphate</text>
        <dbReference type="Rhea" id="RHEA:14465"/>
        <dbReference type="ChEBI" id="CHEBI:15377"/>
        <dbReference type="ChEBI" id="CHEBI:43474"/>
        <dbReference type="ChEBI" id="CHEBI:57699"/>
        <dbReference type="ChEBI" id="CHEBI:57980"/>
        <dbReference type="EC" id="3.1.3.15"/>
    </reaction>
</comment>
<dbReference type="PANTHER" id="PTHR21039:SF0">
    <property type="entry name" value="HISTIDINOL-PHOSPHATASE"/>
    <property type="match status" value="1"/>
</dbReference>
<sequence length="253" mass="29430">MLVDYHVHPIAHDDGDHSKDNLRKFVKQAKKKGIKEVGIADHNRYHNMFQLDNIQVVNQEFNDVELKFGIEMDYTPGKEEEIADFLTQFNFDFVIGSIHYLGDWMFDHPDYIDEYNNRDIDEVYERYFNYLSQAARSGLFDIIGHLDLIKVFDFHPQSDILEYVGPALQAIAKEKLCIELNTNGLNKPVEEIYPSRKILEEAYKLEIPVTLSSDAHISKRVGENLDSAQDLLKDIGYEKIATFKDRQRKLVSI</sequence>
<dbReference type="Gene3D" id="3.20.20.140">
    <property type="entry name" value="Metal-dependent hydrolases"/>
    <property type="match status" value="1"/>
</dbReference>
<evidence type="ECO:0000256" key="1">
    <source>
        <dbReference type="ARBA" id="ARBA00004970"/>
    </source>
</evidence>
<comment type="pathway">
    <text evidence="1 8">Amino-acid biosynthesis; L-histidine biosynthesis; L-histidine from 5-phospho-alpha-D-ribose 1-diphosphate: step 8/9.</text>
</comment>
<dbReference type="InterPro" id="IPR004013">
    <property type="entry name" value="PHP_dom"/>
</dbReference>
<reference evidence="10 11" key="1">
    <citation type="journal article" date="2010" name="Stand. Genomic Sci.">
        <title>Complete genome sequence of Acetohalobium arabaticum type strain (Z-7288).</title>
        <authorList>
            <person name="Sikorski J."/>
            <person name="Lapidus A."/>
            <person name="Chertkov O."/>
            <person name="Lucas S."/>
            <person name="Copeland A."/>
            <person name="Glavina Del Rio T."/>
            <person name="Nolan M."/>
            <person name="Tice H."/>
            <person name="Cheng J.F."/>
            <person name="Han C."/>
            <person name="Brambilla E."/>
            <person name="Pitluck S."/>
            <person name="Liolios K."/>
            <person name="Ivanova N."/>
            <person name="Mavromatis K."/>
            <person name="Mikhailova N."/>
            <person name="Pati A."/>
            <person name="Bruce D."/>
            <person name="Detter C."/>
            <person name="Tapia R."/>
            <person name="Goodwin L."/>
            <person name="Chen A."/>
            <person name="Palaniappan K."/>
            <person name="Land M."/>
            <person name="Hauser L."/>
            <person name="Chang Y.J."/>
            <person name="Jeffries C.D."/>
            <person name="Rohde M."/>
            <person name="Goker M."/>
            <person name="Spring S."/>
            <person name="Woyke T."/>
            <person name="Bristow J."/>
            <person name="Eisen J.A."/>
            <person name="Markowitz V."/>
            <person name="Hugenholtz P."/>
            <person name="Kyrpides N.C."/>
            <person name="Klenk H.P."/>
        </authorList>
    </citation>
    <scope>NUCLEOTIDE SEQUENCE [LARGE SCALE GENOMIC DNA]</scope>
    <source>
        <strain evidence="11">ATCC 49924 / DSM 5501 / Z-7288</strain>
    </source>
</reference>
<keyword evidence="6 8" id="KW-0368">Histidine biosynthesis</keyword>
<evidence type="ECO:0000256" key="8">
    <source>
        <dbReference type="RuleBase" id="RU366003"/>
    </source>
</evidence>
<evidence type="ECO:0000256" key="7">
    <source>
        <dbReference type="ARBA" id="ARBA00049158"/>
    </source>
</evidence>
<dbReference type="PANTHER" id="PTHR21039">
    <property type="entry name" value="HISTIDINOL PHOSPHATASE-RELATED"/>
    <property type="match status" value="1"/>
</dbReference>
<keyword evidence="4 8" id="KW-0028">Amino-acid biosynthesis</keyword>
<keyword evidence="11" id="KW-1185">Reference proteome</keyword>
<dbReference type="KEGG" id="aar:Acear_1880"/>
<organism evidence="10 11">
    <name type="scientific">Acetohalobium arabaticum (strain ATCC 49924 / DSM 5501 / Z-7288)</name>
    <dbReference type="NCBI Taxonomy" id="574087"/>
    <lineage>
        <taxon>Bacteria</taxon>
        <taxon>Bacillati</taxon>
        <taxon>Bacillota</taxon>
        <taxon>Clostridia</taxon>
        <taxon>Halanaerobiales</taxon>
        <taxon>Halobacteroidaceae</taxon>
        <taxon>Acetohalobium</taxon>
    </lineage>
</organism>
<feature type="domain" description="Polymerase/histidinol phosphatase N-terminal" evidence="9">
    <location>
        <begin position="3"/>
        <end position="76"/>
    </location>
</feature>
<evidence type="ECO:0000256" key="6">
    <source>
        <dbReference type="ARBA" id="ARBA00023102"/>
    </source>
</evidence>
<dbReference type="UniPathway" id="UPA00031">
    <property type="reaction ID" value="UER00013"/>
</dbReference>
<dbReference type="GO" id="GO:0005737">
    <property type="term" value="C:cytoplasm"/>
    <property type="evidence" value="ECO:0007669"/>
    <property type="project" value="TreeGrafter"/>
</dbReference>
<evidence type="ECO:0000256" key="2">
    <source>
        <dbReference type="ARBA" id="ARBA00009152"/>
    </source>
</evidence>
<dbReference type="EC" id="3.1.3.15" evidence="3 8"/>
<evidence type="ECO:0000313" key="11">
    <source>
        <dbReference type="Proteomes" id="UP000001661"/>
    </source>
</evidence>
<dbReference type="STRING" id="574087.Acear_1880"/>
<name>D9QS92_ACEAZ</name>
<dbReference type="InterPro" id="IPR016195">
    <property type="entry name" value="Pol/histidinol_Pase-like"/>
</dbReference>
<dbReference type="OrthoDB" id="9775255at2"/>
<dbReference type="CDD" id="cd12110">
    <property type="entry name" value="PHP_HisPPase_Hisj_like"/>
    <property type="match status" value="1"/>
</dbReference>
<dbReference type="SMART" id="SM00481">
    <property type="entry name" value="POLIIIAc"/>
    <property type="match status" value="1"/>
</dbReference>
<dbReference type="RefSeq" id="WP_013278828.1">
    <property type="nucleotide sequence ID" value="NC_014378.1"/>
</dbReference>
<dbReference type="GO" id="GO:0004401">
    <property type="term" value="F:histidinol-phosphatase activity"/>
    <property type="evidence" value="ECO:0007669"/>
    <property type="project" value="UniProtKB-UniRule"/>
</dbReference>
<dbReference type="GO" id="GO:0000105">
    <property type="term" value="P:L-histidine biosynthetic process"/>
    <property type="evidence" value="ECO:0007669"/>
    <property type="project" value="UniProtKB-UniRule"/>
</dbReference>
<comment type="similarity">
    <text evidence="2 8">Belongs to the PHP hydrolase family. HisK subfamily.</text>
</comment>
<protein>
    <recommendedName>
        <fullName evidence="3 8">Histidinol-phosphatase</fullName>
        <shortName evidence="8">HolPase</shortName>
        <ecNumber evidence="3 8">3.1.3.15</ecNumber>
    </recommendedName>
</protein>
<dbReference type="NCBIfam" id="NF005596">
    <property type="entry name" value="PRK07328.1"/>
    <property type="match status" value="1"/>
</dbReference>
<dbReference type="SUPFAM" id="SSF89550">
    <property type="entry name" value="PHP domain-like"/>
    <property type="match status" value="1"/>
</dbReference>
<evidence type="ECO:0000259" key="9">
    <source>
        <dbReference type="SMART" id="SM00481"/>
    </source>
</evidence>
<dbReference type="eggNOG" id="COG1387">
    <property type="taxonomic scope" value="Bacteria"/>
</dbReference>
<dbReference type="Pfam" id="PF02811">
    <property type="entry name" value="PHP"/>
    <property type="match status" value="1"/>
</dbReference>
<evidence type="ECO:0000256" key="3">
    <source>
        <dbReference type="ARBA" id="ARBA00013085"/>
    </source>
</evidence>
<evidence type="ECO:0000256" key="5">
    <source>
        <dbReference type="ARBA" id="ARBA00022801"/>
    </source>
</evidence>
<dbReference type="HOGENOM" id="CLU_054611_2_0_9"/>